<dbReference type="EMBL" id="CP000891">
    <property type="protein sequence ID" value="ABX48752.1"/>
    <property type="molecule type" value="Genomic_DNA"/>
</dbReference>
<accession>A9KVL2</accession>
<dbReference type="RefSeq" id="WP_006085324.1">
    <property type="nucleotide sequence ID" value="NC_009997.1"/>
</dbReference>
<dbReference type="HOGENOM" id="CLU_057688_0_0_6"/>
<name>A9KVL2_SHEB9</name>
<sequence length="477" mass="52540">MNQDNLQQQLTYSQKFSELNQLLEQSAALWQVRAFEVNALPWAQDFPQLAEAVWALADDELDGLDAEQSLLVKALSPALNHDLKALGQDWDLSLLTASIAERTVFNDKTVNDKAGVAEPSLADSTAAQQGGLSFDDEAHFSAHIKGRKWQQITAFVQHLPQLNLPVLEWCAGKGHLGRLIAKARGAEVVSLEWQAPLCEAGQAFADKWQLSQTFICADAFAICADAFAIGAEHAATNTSTTTSITTSITTVEAPAQHAAKANPLIARQQAVALHACGDLHVRLLTLAAEAGTQALAISPCCYHLIQASHYQPLSNLAQQSSLKLSRHDLQLPLQQSVIANPKQQALRHQEIAWRLGFDALQRQCRQIDAYLPLPSLKQSQLSGSFIDFCLWAAEIKAVNLAKNKDFEAWLEIGRQRQQLTRRIDLVAHLFRSVLEQWLILDRACFLQEQGYGVCVGEFCANSVTPRNSLILAQKMSV</sequence>
<dbReference type="GeneID" id="11771815"/>
<dbReference type="InterPro" id="IPR025714">
    <property type="entry name" value="Methyltranfer_dom"/>
</dbReference>
<evidence type="ECO:0000259" key="1">
    <source>
        <dbReference type="Pfam" id="PF13679"/>
    </source>
</evidence>
<dbReference type="KEGG" id="sbn:Sbal195_1579"/>
<dbReference type="AlphaFoldDB" id="A9KVL2"/>
<evidence type="ECO:0000313" key="2">
    <source>
        <dbReference type="EMBL" id="ABX48752.1"/>
    </source>
</evidence>
<dbReference type="CDD" id="cd02440">
    <property type="entry name" value="AdoMet_MTases"/>
    <property type="match status" value="1"/>
</dbReference>
<organism evidence="2 3">
    <name type="scientific">Shewanella baltica (strain OS195)</name>
    <dbReference type="NCBI Taxonomy" id="399599"/>
    <lineage>
        <taxon>Bacteria</taxon>
        <taxon>Pseudomonadati</taxon>
        <taxon>Pseudomonadota</taxon>
        <taxon>Gammaproteobacteria</taxon>
        <taxon>Alteromonadales</taxon>
        <taxon>Shewanellaceae</taxon>
        <taxon>Shewanella</taxon>
    </lineage>
</organism>
<feature type="domain" description="Methyltransferase" evidence="1">
    <location>
        <begin position="151"/>
        <end position="307"/>
    </location>
</feature>
<dbReference type="Pfam" id="PF13679">
    <property type="entry name" value="Methyltransf_32"/>
    <property type="match status" value="1"/>
</dbReference>
<evidence type="ECO:0000313" key="3">
    <source>
        <dbReference type="Proteomes" id="UP000000770"/>
    </source>
</evidence>
<dbReference type="InterPro" id="IPR029063">
    <property type="entry name" value="SAM-dependent_MTases_sf"/>
</dbReference>
<dbReference type="PANTHER" id="PTHR13369">
    <property type="match status" value="1"/>
</dbReference>
<dbReference type="SUPFAM" id="SSF53335">
    <property type="entry name" value="S-adenosyl-L-methionine-dependent methyltransferases"/>
    <property type="match status" value="1"/>
</dbReference>
<reference evidence="2 3" key="1">
    <citation type="submission" date="2007-11" db="EMBL/GenBank/DDBJ databases">
        <title>Complete sequence of chromosome of Shewanella baltica OS195.</title>
        <authorList>
            <consortium name="US DOE Joint Genome Institute"/>
            <person name="Copeland A."/>
            <person name="Lucas S."/>
            <person name="Lapidus A."/>
            <person name="Barry K."/>
            <person name="Glavina del Rio T."/>
            <person name="Dalin E."/>
            <person name="Tice H."/>
            <person name="Pitluck S."/>
            <person name="Chain P."/>
            <person name="Malfatti S."/>
            <person name="Shin M."/>
            <person name="Vergez L."/>
            <person name="Schmutz J."/>
            <person name="Larimer F."/>
            <person name="Land M."/>
            <person name="Hauser L."/>
            <person name="Kyrpides N."/>
            <person name="Kim E."/>
            <person name="Brettar I."/>
            <person name="Rodrigues J."/>
            <person name="Konstantinidis K."/>
            <person name="Klappenbach J."/>
            <person name="Hofle M."/>
            <person name="Tiedje J."/>
            <person name="Richardson P."/>
        </authorList>
    </citation>
    <scope>NUCLEOTIDE SEQUENCE [LARGE SCALE GENOMIC DNA]</scope>
    <source>
        <strain evidence="2 3">OS195</strain>
    </source>
</reference>
<gene>
    <name evidence="2" type="ordered locus">Sbal195_1579</name>
</gene>
<dbReference type="Proteomes" id="UP000000770">
    <property type="component" value="Chromosome"/>
</dbReference>
<dbReference type="PANTHER" id="PTHR13369:SF0">
    <property type="entry name" value="GLUTATHIONE S-TRANSFERASE C-TERMINAL DOMAIN-CONTAINING PROTEIN"/>
    <property type="match status" value="1"/>
</dbReference>
<dbReference type="Gene3D" id="3.40.50.150">
    <property type="entry name" value="Vaccinia Virus protein VP39"/>
    <property type="match status" value="1"/>
</dbReference>
<proteinExistence type="predicted"/>
<protein>
    <recommendedName>
        <fullName evidence="1">Methyltransferase domain-containing protein</fullName>
    </recommendedName>
</protein>